<name>A0A0S4FPJ9_METFO</name>
<gene>
    <name evidence="3" type="ORF">MB9_1364</name>
</gene>
<evidence type="ECO:0000313" key="4">
    <source>
        <dbReference type="Proteomes" id="UP000062768"/>
    </source>
</evidence>
<dbReference type="EMBL" id="LN734822">
    <property type="protein sequence ID" value="CEL25001.1"/>
    <property type="molecule type" value="Genomic_DNA"/>
</dbReference>
<organism evidence="3 4">
    <name type="scientific">Methanobacterium formicicum</name>
    <dbReference type="NCBI Taxonomy" id="2162"/>
    <lineage>
        <taxon>Archaea</taxon>
        <taxon>Methanobacteriati</taxon>
        <taxon>Methanobacteriota</taxon>
        <taxon>Methanomada group</taxon>
        <taxon>Methanobacteria</taxon>
        <taxon>Methanobacteriales</taxon>
        <taxon>Methanobacteriaceae</taxon>
        <taxon>Methanobacterium</taxon>
    </lineage>
</organism>
<dbReference type="GeneID" id="26739609"/>
<evidence type="ECO:0000259" key="1">
    <source>
        <dbReference type="Pfam" id="PF00534"/>
    </source>
</evidence>
<dbReference type="PATRIC" id="fig|2162.10.peg.1427"/>
<dbReference type="SUPFAM" id="SSF53756">
    <property type="entry name" value="UDP-Glycosyltransferase/glycogen phosphorylase"/>
    <property type="match status" value="1"/>
</dbReference>
<dbReference type="Gene3D" id="3.40.50.2000">
    <property type="entry name" value="Glycogen Phosphorylase B"/>
    <property type="match status" value="2"/>
</dbReference>
<dbReference type="Pfam" id="PF13439">
    <property type="entry name" value="Glyco_transf_4"/>
    <property type="match status" value="1"/>
</dbReference>
<reference evidence="3" key="1">
    <citation type="submission" date="2014-09" db="EMBL/GenBank/DDBJ databases">
        <authorList>
            <person name="Wibberg D."/>
        </authorList>
    </citation>
    <scope>NUCLEOTIDE SEQUENCE [LARGE SCALE GENOMIC DNA]</scope>
    <source>
        <strain evidence="3">Mb9</strain>
    </source>
</reference>
<dbReference type="RefSeq" id="WP_060537785.1">
    <property type="nucleotide sequence ID" value="NZ_LN734822.1"/>
</dbReference>
<dbReference type="InterPro" id="IPR001296">
    <property type="entry name" value="Glyco_trans_1"/>
</dbReference>
<dbReference type="InterPro" id="IPR028098">
    <property type="entry name" value="Glyco_trans_4-like_N"/>
</dbReference>
<dbReference type="PANTHER" id="PTHR12526:SF627">
    <property type="entry name" value="D-RHAMNOSYLTRANSFERASE WBPZ"/>
    <property type="match status" value="1"/>
</dbReference>
<dbReference type="GO" id="GO:0016757">
    <property type="term" value="F:glycosyltransferase activity"/>
    <property type="evidence" value="ECO:0007669"/>
    <property type="project" value="InterPro"/>
</dbReference>
<feature type="domain" description="Glycosyl transferase family 1" evidence="1">
    <location>
        <begin position="199"/>
        <end position="366"/>
    </location>
</feature>
<evidence type="ECO:0000259" key="2">
    <source>
        <dbReference type="Pfam" id="PF13439"/>
    </source>
</evidence>
<dbReference type="Proteomes" id="UP000062768">
    <property type="component" value="Chromosome I"/>
</dbReference>
<protein>
    <submittedName>
        <fullName evidence="3">Uncharacterized protein</fullName>
    </submittedName>
</protein>
<sequence length="391" mass="44485">MKVMHILLSNHIGGPNIRVLSTSKGLKNLNFESIIVCPSGKGNFAELAINNELKTYQITLNSPKFLTNFRSLFENIKWVLTFPISVYEIIKIIKKEEVDIIHSYGLLNIPGPIAAKLSGKKVVWSLLGSVYPNWLISLLMPFIIFISDHMIFIANKLAHYYLKNKINALKYKYNIIYECINTEKFNHKNILSTAVVDLKREFEIKNNEKIVGCIGNINPAKGYEYLIKAADLLINAGINVKFIIIGARLESQERYYQRIKKLIDDLELNKYFIFTGKRDDIPELISIMDLFVLPSVAEGTPLVILEAMSMGKSIVATDVGAISEQIISNYNGMIVEPKNVKAIFESVNYLLKNDAKRHMLEKSAKKYSNNFSLEKCVTKYVEVYKNVLTEV</sequence>
<feature type="domain" description="Glycosyltransferase subfamily 4-like N-terminal" evidence="2">
    <location>
        <begin position="12"/>
        <end position="183"/>
    </location>
</feature>
<proteinExistence type="predicted"/>
<keyword evidence="4" id="KW-1185">Reference proteome</keyword>
<dbReference type="Pfam" id="PF00534">
    <property type="entry name" value="Glycos_transf_1"/>
    <property type="match status" value="1"/>
</dbReference>
<evidence type="ECO:0000313" key="3">
    <source>
        <dbReference type="EMBL" id="CEL25001.1"/>
    </source>
</evidence>
<dbReference type="AlphaFoldDB" id="A0A0S4FPJ9"/>
<accession>A0A0S4FPJ9</accession>
<dbReference type="PANTHER" id="PTHR12526">
    <property type="entry name" value="GLYCOSYLTRANSFERASE"/>
    <property type="match status" value="1"/>
</dbReference>